<feature type="domain" description="Suppressor of fused-like" evidence="1">
    <location>
        <begin position="36"/>
        <end position="180"/>
    </location>
</feature>
<evidence type="ECO:0000313" key="2">
    <source>
        <dbReference type="EMBL" id="NKY55867.1"/>
    </source>
</evidence>
<proteinExistence type="predicted"/>
<dbReference type="InterPro" id="IPR020941">
    <property type="entry name" value="SUFU-like_domain"/>
</dbReference>
<protein>
    <submittedName>
        <fullName evidence="2">Suppressor of fused domain protein</fullName>
    </submittedName>
</protein>
<dbReference type="Proteomes" id="UP000570678">
    <property type="component" value="Unassembled WGS sequence"/>
</dbReference>
<evidence type="ECO:0000313" key="3">
    <source>
        <dbReference type="Proteomes" id="UP000570678"/>
    </source>
</evidence>
<accession>A0A846YAJ0</accession>
<dbReference type="EMBL" id="JAAXOT010000003">
    <property type="protein sequence ID" value="NKY55867.1"/>
    <property type="molecule type" value="Genomic_DNA"/>
</dbReference>
<dbReference type="AlphaFoldDB" id="A0A846YAJ0"/>
<dbReference type="RefSeq" id="WP_084492442.1">
    <property type="nucleotide sequence ID" value="NZ_JAAXOT010000003.1"/>
</dbReference>
<dbReference type="Pfam" id="PF05076">
    <property type="entry name" value="SUFU"/>
    <property type="match status" value="1"/>
</dbReference>
<organism evidence="2 3">
    <name type="scientific">Nocardia flavorosea</name>
    <dbReference type="NCBI Taxonomy" id="53429"/>
    <lineage>
        <taxon>Bacteria</taxon>
        <taxon>Bacillati</taxon>
        <taxon>Actinomycetota</taxon>
        <taxon>Actinomycetes</taxon>
        <taxon>Mycobacteriales</taxon>
        <taxon>Nocardiaceae</taxon>
        <taxon>Nocardia</taxon>
    </lineage>
</organism>
<reference evidence="2 3" key="1">
    <citation type="submission" date="2020-04" db="EMBL/GenBank/DDBJ databases">
        <title>MicrobeNet Type strains.</title>
        <authorList>
            <person name="Nicholson A.C."/>
        </authorList>
    </citation>
    <scope>NUCLEOTIDE SEQUENCE [LARGE SCALE GENOMIC DNA]</scope>
    <source>
        <strain evidence="2 3">JCM 3332</strain>
    </source>
</reference>
<evidence type="ECO:0000259" key="1">
    <source>
        <dbReference type="Pfam" id="PF05076"/>
    </source>
</evidence>
<keyword evidence="3" id="KW-1185">Reference proteome</keyword>
<comment type="caution">
    <text evidence="2">The sequence shown here is derived from an EMBL/GenBank/DDBJ whole genome shotgun (WGS) entry which is preliminary data.</text>
</comment>
<name>A0A846YAJ0_9NOCA</name>
<gene>
    <name evidence="2" type="ORF">HGA15_06775</name>
</gene>
<sequence length="193" mass="20797">MPASPLLRGVYQAFHETFGAEDDGYTFPNGPGPIERLDVLVYRPGPDGEMTSFVTVGLSVEQMPVGDTGGRAHRAELRLARRGAMSKPEEAAIAKHLANIAAHPWITGNQLDWGQTLGVDAEFPGFAGCGAVFLAGPYEKEMLDYIVIDEVGVQIINVVPVTEHERSRARTMSPADFLTGLVAEVDVFSGRNS</sequence>